<keyword evidence="1" id="KW-0732">Signal</keyword>
<dbReference type="EMBL" id="CP144748">
    <property type="protein sequence ID" value="WVZ67717.1"/>
    <property type="molecule type" value="Genomic_DNA"/>
</dbReference>
<evidence type="ECO:0000259" key="2">
    <source>
        <dbReference type="Pfam" id="PF14368"/>
    </source>
</evidence>
<evidence type="ECO:0000313" key="3">
    <source>
        <dbReference type="EMBL" id="WVZ67717.1"/>
    </source>
</evidence>
<sequence length="105" mass="10580">MAGRRKASNAAALVALLIVAVAAAAGAIKLCGVDSSAVDACKPYCKVGSNLASPGDLCCGKVKSAKWDCLCKYKGSLPDDVDPARVMALASKCPCDYPPASCSAN</sequence>
<accession>A0AAQ3T8C0</accession>
<dbReference type="Proteomes" id="UP001341281">
    <property type="component" value="Chromosome 04"/>
</dbReference>
<evidence type="ECO:0000313" key="4">
    <source>
        <dbReference type="Proteomes" id="UP001341281"/>
    </source>
</evidence>
<reference evidence="3 4" key="1">
    <citation type="submission" date="2024-02" db="EMBL/GenBank/DDBJ databases">
        <title>High-quality chromosome-scale genome assembly of Pensacola bahiagrass (Paspalum notatum Flugge var. saurae).</title>
        <authorList>
            <person name="Vega J.M."/>
            <person name="Podio M."/>
            <person name="Orjuela J."/>
            <person name="Siena L.A."/>
            <person name="Pessino S.C."/>
            <person name="Combes M.C."/>
            <person name="Mariac C."/>
            <person name="Albertini E."/>
            <person name="Pupilli F."/>
            <person name="Ortiz J.P.A."/>
            <person name="Leblanc O."/>
        </authorList>
    </citation>
    <scope>NUCLEOTIDE SEQUENCE [LARGE SCALE GENOMIC DNA]</scope>
    <source>
        <strain evidence="3">R1</strain>
        <tissue evidence="3">Leaf</tissue>
    </source>
</reference>
<dbReference type="Pfam" id="PF14368">
    <property type="entry name" value="LTP_2"/>
    <property type="match status" value="1"/>
</dbReference>
<dbReference type="InterPro" id="IPR036312">
    <property type="entry name" value="Bifun_inhib/LTP/seed_sf"/>
</dbReference>
<evidence type="ECO:0000256" key="1">
    <source>
        <dbReference type="SAM" id="SignalP"/>
    </source>
</evidence>
<dbReference type="InterPro" id="IPR016140">
    <property type="entry name" value="Bifunc_inhib/LTP/seed_store"/>
</dbReference>
<protein>
    <recommendedName>
        <fullName evidence="2">Bifunctional inhibitor/plant lipid transfer protein/seed storage helical domain-containing protein</fullName>
    </recommendedName>
</protein>
<feature type="chain" id="PRO_5042860504" description="Bifunctional inhibitor/plant lipid transfer protein/seed storage helical domain-containing protein" evidence="1">
    <location>
        <begin position="28"/>
        <end position="105"/>
    </location>
</feature>
<feature type="signal peptide" evidence="1">
    <location>
        <begin position="1"/>
        <end position="27"/>
    </location>
</feature>
<feature type="domain" description="Bifunctional inhibitor/plant lipid transfer protein/seed storage helical" evidence="2">
    <location>
        <begin position="19"/>
        <end position="102"/>
    </location>
</feature>
<name>A0AAQ3T8C0_PASNO</name>
<keyword evidence="4" id="KW-1185">Reference proteome</keyword>
<gene>
    <name evidence="3" type="ORF">U9M48_016760</name>
</gene>
<proteinExistence type="predicted"/>
<dbReference type="SUPFAM" id="SSF47699">
    <property type="entry name" value="Bifunctional inhibitor/lipid-transfer protein/seed storage 2S albumin"/>
    <property type="match status" value="1"/>
</dbReference>
<organism evidence="3 4">
    <name type="scientific">Paspalum notatum var. saurae</name>
    <dbReference type="NCBI Taxonomy" id="547442"/>
    <lineage>
        <taxon>Eukaryota</taxon>
        <taxon>Viridiplantae</taxon>
        <taxon>Streptophyta</taxon>
        <taxon>Embryophyta</taxon>
        <taxon>Tracheophyta</taxon>
        <taxon>Spermatophyta</taxon>
        <taxon>Magnoliopsida</taxon>
        <taxon>Liliopsida</taxon>
        <taxon>Poales</taxon>
        <taxon>Poaceae</taxon>
        <taxon>PACMAD clade</taxon>
        <taxon>Panicoideae</taxon>
        <taxon>Andropogonodae</taxon>
        <taxon>Paspaleae</taxon>
        <taxon>Paspalinae</taxon>
        <taxon>Paspalum</taxon>
    </lineage>
</organism>
<dbReference type="Gene3D" id="1.10.110.10">
    <property type="entry name" value="Plant lipid-transfer and hydrophobic proteins"/>
    <property type="match status" value="1"/>
</dbReference>
<dbReference type="AlphaFoldDB" id="A0AAQ3T8C0"/>